<evidence type="ECO:0000313" key="2">
    <source>
        <dbReference type="EMBL" id="GAA3368638.1"/>
    </source>
</evidence>
<evidence type="ECO:0000313" key="3">
    <source>
        <dbReference type="Proteomes" id="UP001499990"/>
    </source>
</evidence>
<reference evidence="3" key="1">
    <citation type="journal article" date="2019" name="Int. J. Syst. Evol. Microbiol.">
        <title>The Global Catalogue of Microorganisms (GCM) 10K type strain sequencing project: providing services to taxonomists for standard genome sequencing and annotation.</title>
        <authorList>
            <consortium name="The Broad Institute Genomics Platform"/>
            <consortium name="The Broad Institute Genome Sequencing Center for Infectious Disease"/>
            <person name="Wu L."/>
            <person name="Ma J."/>
        </authorList>
    </citation>
    <scope>NUCLEOTIDE SEQUENCE [LARGE SCALE GENOMIC DNA]</scope>
    <source>
        <strain evidence="3">JCM 9651</strain>
    </source>
</reference>
<evidence type="ECO:0000259" key="1">
    <source>
        <dbReference type="Pfam" id="PF08386"/>
    </source>
</evidence>
<gene>
    <name evidence="2" type="ORF">GCM10020367_07790</name>
</gene>
<proteinExistence type="predicted"/>
<protein>
    <recommendedName>
        <fullName evidence="1">Peptidase S33 tripeptidyl aminopeptidase-like C-terminal domain-containing protein</fullName>
    </recommendedName>
</protein>
<sequence length="137" mass="14788">MSPSSGPWAHLPTKDAVRAWVRKWQRAGVWEAFLEALAEPCTTPPRPSLPPLEVAGKQQVPVDVRTGKGLPPVLIVQSERDAATPYEGAVELHMRLQGSRLITEKDAGSHGVTNTVTPASTSGWTTTCCRARPTPPM</sequence>
<dbReference type="SUPFAM" id="SSF53474">
    <property type="entry name" value="alpha/beta-Hydrolases"/>
    <property type="match status" value="1"/>
</dbReference>
<dbReference type="EMBL" id="BAAAYL010000001">
    <property type="protein sequence ID" value="GAA3368638.1"/>
    <property type="molecule type" value="Genomic_DNA"/>
</dbReference>
<keyword evidence="3" id="KW-1185">Reference proteome</keyword>
<feature type="domain" description="Peptidase S33 tripeptidyl aminopeptidase-like C-terminal" evidence="1">
    <location>
        <begin position="57"/>
        <end position="114"/>
    </location>
</feature>
<comment type="caution">
    <text evidence="2">The sequence shown here is derived from an EMBL/GenBank/DDBJ whole genome shotgun (WGS) entry which is preliminary data.</text>
</comment>
<dbReference type="InterPro" id="IPR029058">
    <property type="entry name" value="AB_hydrolase_fold"/>
</dbReference>
<accession>A0ABP6S5K4</accession>
<dbReference type="Proteomes" id="UP001499990">
    <property type="component" value="Unassembled WGS sequence"/>
</dbReference>
<organism evidence="2 3">
    <name type="scientific">Streptomyces sannanensis</name>
    <dbReference type="NCBI Taxonomy" id="285536"/>
    <lineage>
        <taxon>Bacteria</taxon>
        <taxon>Bacillati</taxon>
        <taxon>Actinomycetota</taxon>
        <taxon>Actinomycetes</taxon>
        <taxon>Kitasatosporales</taxon>
        <taxon>Streptomycetaceae</taxon>
        <taxon>Streptomyces</taxon>
    </lineage>
</organism>
<dbReference type="Pfam" id="PF08386">
    <property type="entry name" value="Abhydrolase_4"/>
    <property type="match status" value="1"/>
</dbReference>
<name>A0ABP6S5K4_9ACTN</name>
<dbReference type="InterPro" id="IPR013595">
    <property type="entry name" value="Pept_S33_TAP-like_C"/>
</dbReference>
<dbReference type="Gene3D" id="3.40.50.1820">
    <property type="entry name" value="alpha/beta hydrolase"/>
    <property type="match status" value="1"/>
</dbReference>